<comment type="caution">
    <text evidence="1">The sequence shown here is derived from an EMBL/GenBank/DDBJ whole genome shotgun (WGS) entry which is preliminary data.</text>
</comment>
<evidence type="ECO:0000313" key="2">
    <source>
        <dbReference type="Proteomes" id="UP000789595"/>
    </source>
</evidence>
<sequence>MVDGGRSKVAEIVRQVEHELGTFGILLEGRLAEVRAGRAAEGVALAAVAAARRVRRRRRPDAVALRFELLLAAARAVLAGLPRGALRRRLVDGRRLEPVRREERVLVHQVVVVAVDARDGRWRPPPPPRRLLRRCQLRRDELRPVCFEREAAQQQSHARGLEVRRLREVDGHGAAVGQTVLVGLHLIRVEGRRRADAHGGHGFIRRAASGVSEQVPTSSVACGDEAARALGRQRAETFAFAASWCRAWAQARIDEFELPRRRIN</sequence>
<reference evidence="1" key="1">
    <citation type="submission" date="2021-11" db="EMBL/GenBank/DDBJ databases">
        <authorList>
            <consortium name="Genoscope - CEA"/>
            <person name="William W."/>
        </authorList>
    </citation>
    <scope>NUCLEOTIDE SEQUENCE</scope>
</reference>
<dbReference type="EMBL" id="CAKKNE010000001">
    <property type="protein sequence ID" value="CAH0365022.1"/>
    <property type="molecule type" value="Genomic_DNA"/>
</dbReference>
<accession>A0A8J2S554</accession>
<protein>
    <submittedName>
        <fullName evidence="1">Uncharacterized protein</fullName>
    </submittedName>
</protein>
<evidence type="ECO:0000313" key="1">
    <source>
        <dbReference type="EMBL" id="CAH0365022.1"/>
    </source>
</evidence>
<organism evidence="1 2">
    <name type="scientific">Pelagomonas calceolata</name>
    <dbReference type="NCBI Taxonomy" id="35677"/>
    <lineage>
        <taxon>Eukaryota</taxon>
        <taxon>Sar</taxon>
        <taxon>Stramenopiles</taxon>
        <taxon>Ochrophyta</taxon>
        <taxon>Pelagophyceae</taxon>
        <taxon>Pelagomonadales</taxon>
        <taxon>Pelagomonadaceae</taxon>
        <taxon>Pelagomonas</taxon>
    </lineage>
</organism>
<gene>
    <name evidence="1" type="ORF">PECAL_1P14240</name>
</gene>
<dbReference type="Proteomes" id="UP000789595">
    <property type="component" value="Unassembled WGS sequence"/>
</dbReference>
<name>A0A8J2S554_9STRA</name>
<dbReference type="AlphaFoldDB" id="A0A8J2S554"/>
<proteinExistence type="predicted"/>
<keyword evidence="2" id="KW-1185">Reference proteome</keyword>